<evidence type="ECO:0000313" key="2">
    <source>
        <dbReference type="Proteomes" id="UP000607311"/>
    </source>
</evidence>
<reference evidence="1" key="1">
    <citation type="submission" date="2021-01" db="EMBL/GenBank/DDBJ databases">
        <title>Whole genome shotgun sequence of Verrucosispora sediminis NBRC 107745.</title>
        <authorList>
            <person name="Komaki H."/>
            <person name="Tamura T."/>
        </authorList>
    </citation>
    <scope>NUCLEOTIDE SEQUENCE</scope>
    <source>
        <strain evidence="1">NBRC 107745</strain>
    </source>
</reference>
<sequence length="197" mass="22197">MKAIETHYAGCRFRSRLEARWAYFMDLMDVPWEYEHEGWELPSGRYLPDFRLPQAKVYLEIKGSPPTRREVNLALELASEACVDGWRYRMLAGDIPRAPSHAPGMPGIATIPCFIAMAQYAPAQEARPVGGVLKDQQGAQQTLKGFTVSPTAYKGIPLEYWQLKKGFWNAEGWTTPDLVAALTKARSARFEYGDAPQ</sequence>
<dbReference type="OrthoDB" id="3291726at2"/>
<name>A0A9W5USZ7_9ACTN</name>
<dbReference type="AlphaFoldDB" id="A0A9W5USZ7"/>
<evidence type="ECO:0000313" key="1">
    <source>
        <dbReference type="EMBL" id="GIJ34486.1"/>
    </source>
</evidence>
<dbReference type="EMBL" id="BOPD01000021">
    <property type="protein sequence ID" value="GIJ34486.1"/>
    <property type="molecule type" value="Genomic_DNA"/>
</dbReference>
<keyword evidence="2" id="KW-1185">Reference proteome</keyword>
<dbReference type="Proteomes" id="UP000607311">
    <property type="component" value="Unassembled WGS sequence"/>
</dbReference>
<proteinExistence type="predicted"/>
<accession>A0A9W5USZ7</accession>
<dbReference type="Gene3D" id="3.40.91.30">
    <property type="match status" value="1"/>
</dbReference>
<protein>
    <submittedName>
        <fullName evidence="1">Uncharacterized protein</fullName>
    </submittedName>
</protein>
<dbReference type="RefSeq" id="WP_093407941.1">
    <property type="nucleotide sequence ID" value="NZ_BOPD01000021.1"/>
</dbReference>
<comment type="caution">
    <text evidence="1">The sequence shown here is derived from an EMBL/GenBank/DDBJ whole genome shotgun (WGS) entry which is preliminary data.</text>
</comment>
<gene>
    <name evidence="1" type="ORF">Vse01_36340</name>
</gene>
<organism evidence="1 2">
    <name type="scientific">Micromonospora sediminimaris</name>
    <dbReference type="NCBI Taxonomy" id="547162"/>
    <lineage>
        <taxon>Bacteria</taxon>
        <taxon>Bacillati</taxon>
        <taxon>Actinomycetota</taxon>
        <taxon>Actinomycetes</taxon>
        <taxon>Micromonosporales</taxon>
        <taxon>Micromonosporaceae</taxon>
        <taxon>Micromonospora</taxon>
    </lineage>
</organism>